<evidence type="ECO:0000313" key="6">
    <source>
        <dbReference type="Proteomes" id="UP000028824"/>
    </source>
</evidence>
<evidence type="ECO:0000256" key="1">
    <source>
        <dbReference type="ARBA" id="ARBA00010458"/>
    </source>
</evidence>
<feature type="domain" description="HotDog ACOT-type" evidence="4">
    <location>
        <begin position="9"/>
        <end position="121"/>
    </location>
</feature>
<comment type="similarity">
    <text evidence="1">Belongs to the acyl coenzyme A hydrolase family.</text>
</comment>
<evidence type="ECO:0000256" key="2">
    <source>
        <dbReference type="ARBA" id="ARBA00022801"/>
    </source>
</evidence>
<dbReference type="eggNOG" id="COG1607">
    <property type="taxonomic scope" value="Bacteria"/>
</dbReference>
<accession>A0A086Y610</accession>
<dbReference type="RefSeq" id="WP_036634776.1">
    <property type="nucleotide sequence ID" value="NZ_JAYRGJ010000003.1"/>
</dbReference>
<dbReference type="InterPro" id="IPR006683">
    <property type="entry name" value="Thioestr_dom"/>
</dbReference>
<evidence type="ECO:0000256" key="3">
    <source>
        <dbReference type="PROSITE-ProRule" id="PRU01106"/>
    </source>
</evidence>
<dbReference type="Proteomes" id="UP000028824">
    <property type="component" value="Unassembled WGS sequence"/>
</dbReference>
<dbReference type="PANTHER" id="PTHR11049:SF16">
    <property type="entry name" value="PROTEIN VDLD"/>
    <property type="match status" value="1"/>
</dbReference>
<dbReference type="GO" id="GO:0005829">
    <property type="term" value="C:cytosol"/>
    <property type="evidence" value="ECO:0007669"/>
    <property type="project" value="TreeGrafter"/>
</dbReference>
<dbReference type="Pfam" id="PF03061">
    <property type="entry name" value="4HBT"/>
    <property type="match status" value="1"/>
</dbReference>
<dbReference type="PANTHER" id="PTHR11049">
    <property type="entry name" value="ACYL COENZYME A THIOESTER HYDROLASE"/>
    <property type="match status" value="1"/>
</dbReference>
<dbReference type="SUPFAM" id="SSF54637">
    <property type="entry name" value="Thioesterase/thiol ester dehydrase-isomerase"/>
    <property type="match status" value="1"/>
</dbReference>
<proteinExistence type="inferred from homology"/>
<evidence type="ECO:0000313" key="5">
    <source>
        <dbReference type="EMBL" id="KFI29710.1"/>
    </source>
</evidence>
<dbReference type="GO" id="GO:0006637">
    <property type="term" value="P:acyl-CoA metabolic process"/>
    <property type="evidence" value="ECO:0007669"/>
    <property type="project" value="TreeGrafter"/>
</dbReference>
<dbReference type="Gene3D" id="3.10.129.10">
    <property type="entry name" value="Hotdog Thioesterase"/>
    <property type="match status" value="1"/>
</dbReference>
<name>A0A086Y610_9RHOB</name>
<comment type="caution">
    <text evidence="5">The sequence shown here is derived from an EMBL/GenBank/DDBJ whole genome shotgun (WGS) entry which is preliminary data.</text>
</comment>
<dbReference type="InterPro" id="IPR033120">
    <property type="entry name" value="HOTDOG_ACOT"/>
</dbReference>
<reference evidence="5 6" key="1">
    <citation type="submission" date="2014-03" db="EMBL/GenBank/DDBJ databases">
        <title>Genome of Paenirhodobacter enshiensis DW2-9.</title>
        <authorList>
            <person name="Wang D."/>
            <person name="Wang G."/>
        </authorList>
    </citation>
    <scope>NUCLEOTIDE SEQUENCE [LARGE SCALE GENOMIC DNA]</scope>
    <source>
        <strain evidence="5 6">DW2-9</strain>
    </source>
</reference>
<dbReference type="InterPro" id="IPR040170">
    <property type="entry name" value="Cytosol_ACT"/>
</dbReference>
<keyword evidence="2 3" id="KW-0378">Hydrolase</keyword>
<dbReference type="CDD" id="cd03442">
    <property type="entry name" value="BFIT_BACH"/>
    <property type="match status" value="1"/>
</dbReference>
<sequence length="167" mass="18669">MTQALTESERKTLEMTVLMTPELANFSGKVHGGALLMWLDRVAFSLASRYSGRYAVTLSVDQVTFKEPILVGELVRFAASVNFTGHSSMEIGIRVEAENIPKGTRRHTNSCYFTMVAVDDDGKPTPVPTLEPETAEERHRWRAAELRKSLRREFQAKMDAVAKGEGH</sequence>
<dbReference type="STRING" id="1105367.CG50_08735"/>
<organism evidence="5 6">
    <name type="scientific">Paenirhodobacter enshiensis</name>
    <dbReference type="NCBI Taxonomy" id="1105367"/>
    <lineage>
        <taxon>Bacteria</taxon>
        <taxon>Pseudomonadati</taxon>
        <taxon>Pseudomonadota</taxon>
        <taxon>Alphaproteobacteria</taxon>
        <taxon>Rhodobacterales</taxon>
        <taxon>Rhodobacter group</taxon>
        <taxon>Paenirhodobacter</taxon>
    </lineage>
</organism>
<dbReference type="AlphaFoldDB" id="A0A086Y610"/>
<gene>
    <name evidence="5" type="ORF">CG50_08735</name>
</gene>
<evidence type="ECO:0000259" key="4">
    <source>
        <dbReference type="PROSITE" id="PS51770"/>
    </source>
</evidence>
<keyword evidence="6" id="KW-1185">Reference proteome</keyword>
<dbReference type="InterPro" id="IPR029069">
    <property type="entry name" value="HotDog_dom_sf"/>
</dbReference>
<dbReference type="OrthoDB" id="9801856at2"/>
<dbReference type="EMBL" id="JFZB01000003">
    <property type="protein sequence ID" value="KFI29710.1"/>
    <property type="molecule type" value="Genomic_DNA"/>
</dbReference>
<dbReference type="GO" id="GO:0052816">
    <property type="term" value="F:long-chain fatty acyl-CoA hydrolase activity"/>
    <property type="evidence" value="ECO:0007669"/>
    <property type="project" value="TreeGrafter"/>
</dbReference>
<dbReference type="PROSITE" id="PS51770">
    <property type="entry name" value="HOTDOG_ACOT"/>
    <property type="match status" value="1"/>
</dbReference>
<protein>
    <submittedName>
        <fullName evidence="5">Acyl-CoA thioester hydrolase</fullName>
    </submittedName>
</protein>